<reference evidence="10" key="1">
    <citation type="submission" date="2020-10" db="EMBL/GenBank/DDBJ databases">
        <authorList>
            <person name="Roach M.J.R."/>
        </authorList>
    </citation>
    <scope>NUCLEOTIDE SEQUENCE</scope>
    <source>
        <strain evidence="10">CBS 1945</strain>
    </source>
</reference>
<dbReference type="GeneID" id="62196006"/>
<evidence type="ECO:0000313" key="11">
    <source>
        <dbReference type="Proteomes" id="UP000662931"/>
    </source>
</evidence>
<dbReference type="RefSeq" id="XP_038778820.1">
    <property type="nucleotide sequence ID" value="XM_038922892.1"/>
</dbReference>
<keyword evidence="4" id="KW-0813">Transport</keyword>
<keyword evidence="8" id="KW-0811">Translocation</keyword>
<dbReference type="InterPro" id="IPR011989">
    <property type="entry name" value="ARM-like"/>
</dbReference>
<dbReference type="InterPro" id="IPR031884">
    <property type="entry name" value="Sil1_fungi"/>
</dbReference>
<gene>
    <name evidence="10" type="ORF">FOA43_002605</name>
</gene>
<dbReference type="EMBL" id="CP064813">
    <property type="protein sequence ID" value="QPG75255.1"/>
    <property type="molecule type" value="Genomic_DNA"/>
</dbReference>
<evidence type="ECO:0000313" key="10">
    <source>
        <dbReference type="EMBL" id="QPG75255.1"/>
    </source>
</evidence>
<dbReference type="Pfam" id="PF16782">
    <property type="entry name" value="SIL1"/>
    <property type="match status" value="1"/>
</dbReference>
<evidence type="ECO:0000256" key="5">
    <source>
        <dbReference type="ARBA" id="ARBA00022729"/>
    </source>
</evidence>
<keyword evidence="11" id="KW-1185">Reference proteome</keyword>
<evidence type="ECO:0000256" key="4">
    <source>
        <dbReference type="ARBA" id="ARBA00022448"/>
    </source>
</evidence>
<dbReference type="OrthoDB" id="448649at2759"/>
<dbReference type="AlphaFoldDB" id="A0A875S4F9"/>
<evidence type="ECO:0000256" key="9">
    <source>
        <dbReference type="SAM" id="SignalP"/>
    </source>
</evidence>
<accession>A0A875S4F9</accession>
<protein>
    <recommendedName>
        <fullName evidence="3">Nucleotide exchange factor SIL1</fullName>
    </recommendedName>
</protein>
<comment type="similarity">
    <text evidence="1">Belongs to the SIL1 family.</text>
</comment>
<feature type="signal peptide" evidence="9">
    <location>
        <begin position="1"/>
        <end position="21"/>
    </location>
</feature>
<dbReference type="KEGG" id="bnn:FOA43_002605"/>
<evidence type="ECO:0000256" key="8">
    <source>
        <dbReference type="ARBA" id="ARBA00023010"/>
    </source>
</evidence>
<proteinExistence type="inferred from homology"/>
<dbReference type="Proteomes" id="UP000662931">
    <property type="component" value="Chromosome 2"/>
</dbReference>
<evidence type="ECO:0000256" key="3">
    <source>
        <dbReference type="ARBA" id="ARBA00015352"/>
    </source>
</evidence>
<keyword evidence="6" id="KW-0256">Endoplasmic reticulum</keyword>
<sequence length="403" mass="45756">MTLLGIIYLVVLSSVITLALSSDSELICPDFDPGNCYSRLFEPSTEWQMVKPGQVIPAGLDVRMDLGDSNSREARILRSEDSADRVLARDKAVIVADSPETIAGNPEDRQEFTLALGTIIRLYDERSFAEVNEKEVEGKLEILAELGSDIDFGVEIAMHADVFLAISGLTDDDEFWKSIENNFDFKDRMQELGTLCLSSALRNNEEALKHFSESFVDMQELLEKLMDASSNQKLLTRRLGLLGALIVDDNIEEKMLLPRNQLRLLNLYGDSKEKQLQSRILNVLEDLKLKRGQEEQELYAANDDERFAHMAQCQLERLDNIQGDEQGEILLYTLSKLAGKFKAQPEFLNWLNDQIEIEKRNPIGVSKRDTSKGYTSHLDYLIELRHLVFGNRLGMRKAYADEL</sequence>
<feature type="chain" id="PRO_5034923701" description="Nucleotide exchange factor SIL1" evidence="9">
    <location>
        <begin position="22"/>
        <end position="403"/>
    </location>
</feature>
<evidence type="ECO:0000256" key="1">
    <source>
        <dbReference type="ARBA" id="ARBA00010588"/>
    </source>
</evidence>
<keyword evidence="5 9" id="KW-0732">Signal</keyword>
<name>A0A875S4F9_EENNA</name>
<dbReference type="GO" id="GO:0015031">
    <property type="term" value="P:protein transport"/>
    <property type="evidence" value="ECO:0007669"/>
    <property type="project" value="UniProtKB-KW"/>
</dbReference>
<comment type="subunit">
    <text evidence="2">Interacts with KAR2.</text>
</comment>
<dbReference type="Gene3D" id="1.25.10.10">
    <property type="entry name" value="Leucine-rich Repeat Variant"/>
    <property type="match status" value="1"/>
</dbReference>
<dbReference type="GO" id="GO:0000774">
    <property type="term" value="F:adenyl-nucleotide exchange factor activity"/>
    <property type="evidence" value="ECO:0007669"/>
    <property type="project" value="InterPro"/>
</dbReference>
<keyword evidence="7" id="KW-0653">Protein transport</keyword>
<evidence type="ECO:0000256" key="7">
    <source>
        <dbReference type="ARBA" id="ARBA00022927"/>
    </source>
</evidence>
<organism evidence="10 11">
    <name type="scientific">Eeniella nana</name>
    <name type="common">Yeast</name>
    <name type="synonym">Brettanomyces nanus</name>
    <dbReference type="NCBI Taxonomy" id="13502"/>
    <lineage>
        <taxon>Eukaryota</taxon>
        <taxon>Fungi</taxon>
        <taxon>Dikarya</taxon>
        <taxon>Ascomycota</taxon>
        <taxon>Saccharomycotina</taxon>
        <taxon>Pichiomycetes</taxon>
        <taxon>Pichiales</taxon>
        <taxon>Pichiaceae</taxon>
        <taxon>Brettanomyces</taxon>
    </lineage>
</organism>
<evidence type="ECO:0000256" key="6">
    <source>
        <dbReference type="ARBA" id="ARBA00022824"/>
    </source>
</evidence>
<dbReference type="GO" id="GO:0005783">
    <property type="term" value="C:endoplasmic reticulum"/>
    <property type="evidence" value="ECO:0007669"/>
    <property type="project" value="InterPro"/>
</dbReference>
<evidence type="ECO:0000256" key="2">
    <source>
        <dbReference type="ARBA" id="ARBA00011799"/>
    </source>
</evidence>